<organism evidence="2 3">
    <name type="scientific">Zymoseptoria tritici ST99CH_1A5</name>
    <dbReference type="NCBI Taxonomy" id="1276529"/>
    <lineage>
        <taxon>Eukaryota</taxon>
        <taxon>Fungi</taxon>
        <taxon>Dikarya</taxon>
        <taxon>Ascomycota</taxon>
        <taxon>Pezizomycotina</taxon>
        <taxon>Dothideomycetes</taxon>
        <taxon>Dothideomycetidae</taxon>
        <taxon>Mycosphaerellales</taxon>
        <taxon>Mycosphaerellaceae</taxon>
        <taxon>Zymoseptoria</taxon>
    </lineage>
</organism>
<protein>
    <submittedName>
        <fullName evidence="2">Uncharacterized protein</fullName>
    </submittedName>
</protein>
<dbReference type="EMBL" id="LT882678">
    <property type="protein sequence ID" value="SMY23002.1"/>
    <property type="molecule type" value="Genomic_DNA"/>
</dbReference>
<dbReference type="Proteomes" id="UP000215453">
    <property type="component" value="Chromosome 3"/>
</dbReference>
<proteinExistence type="predicted"/>
<dbReference type="AlphaFoldDB" id="A0A1Y6LEL9"/>
<gene>
    <name evidence="2" type="ORF">ZT1A5_G4442</name>
</gene>
<reference evidence="2 3" key="1">
    <citation type="submission" date="2016-10" db="EMBL/GenBank/DDBJ databases">
        <authorList>
            <person name="Varghese N."/>
        </authorList>
    </citation>
    <scope>NUCLEOTIDE SEQUENCE [LARGE SCALE GENOMIC DNA]</scope>
</reference>
<sequence length="213" mass="22962">MTGSMQPGHAPISRVNQVRDSGKGHQVLSTSSSKLQPIRGTRATRSTDAAGSEGLPIGVSDDEDDDPPTKRQRTTRSAYSKPSLSSTAQQDSANNEDIDPSIQHSETEDDEPINANKADIGGSCHDDETEDDEVETVHEKRVVRPAHKPKHLSHDLLSTNDTHDTATVADDDGSEEDRENEAGEPDVSPSISTSHGIEDEDALIISIENSEDF</sequence>
<evidence type="ECO:0000313" key="2">
    <source>
        <dbReference type="EMBL" id="SMY23002.1"/>
    </source>
</evidence>
<name>A0A1Y6LEL9_ZYMTR</name>
<accession>A0A1Y6LEL9</accession>
<feature type="compositionally biased region" description="Acidic residues" evidence="1">
    <location>
        <begin position="169"/>
        <end position="184"/>
    </location>
</feature>
<evidence type="ECO:0000313" key="3">
    <source>
        <dbReference type="Proteomes" id="UP000215453"/>
    </source>
</evidence>
<feature type="region of interest" description="Disordered" evidence="1">
    <location>
        <begin position="1"/>
        <end position="213"/>
    </location>
</feature>
<evidence type="ECO:0000256" key="1">
    <source>
        <dbReference type="SAM" id="MobiDB-lite"/>
    </source>
</evidence>
<feature type="compositionally biased region" description="Polar residues" evidence="1">
    <location>
        <begin position="75"/>
        <end position="93"/>
    </location>
</feature>